<dbReference type="Gene3D" id="3.40.50.1780">
    <property type="match status" value="1"/>
</dbReference>
<dbReference type="SMART" id="SM00929">
    <property type="entry name" value="NADH-G_4Fe-4S_3"/>
    <property type="match status" value="1"/>
</dbReference>
<dbReference type="Pfam" id="PF12838">
    <property type="entry name" value="Fer4_7"/>
    <property type="match status" value="1"/>
</dbReference>
<evidence type="ECO:0000256" key="1">
    <source>
        <dbReference type="ARBA" id="ARBA00001966"/>
    </source>
</evidence>
<dbReference type="PROSITE" id="PS51085">
    <property type="entry name" value="2FE2S_FER_2"/>
    <property type="match status" value="1"/>
</dbReference>
<evidence type="ECO:0000259" key="14">
    <source>
        <dbReference type="PROSITE" id="PS51085"/>
    </source>
</evidence>
<dbReference type="InterPro" id="IPR017900">
    <property type="entry name" value="4Fe4S_Fe_S_CS"/>
</dbReference>
<evidence type="ECO:0000256" key="11">
    <source>
        <dbReference type="ARBA" id="ARBA00023027"/>
    </source>
</evidence>
<dbReference type="InterPro" id="IPR036010">
    <property type="entry name" value="2Fe-2S_ferredoxin-like_sf"/>
</dbReference>
<proteinExistence type="inferred from homology"/>
<dbReference type="InterPro" id="IPR036991">
    <property type="entry name" value="Fe_hydrogenase_ssu_sf"/>
</dbReference>
<comment type="cofactor">
    <cofactor evidence="1">
        <name>[4Fe-4S] cluster</name>
        <dbReference type="ChEBI" id="CHEBI:49883"/>
    </cofactor>
</comment>
<dbReference type="InterPro" id="IPR049830">
    <property type="entry name" value="HndD"/>
</dbReference>
<dbReference type="SUPFAM" id="SSF54862">
    <property type="entry name" value="4Fe-4S ferredoxins"/>
    <property type="match status" value="1"/>
</dbReference>
<dbReference type="SUPFAM" id="SSF54292">
    <property type="entry name" value="2Fe-2S ferredoxin-like"/>
    <property type="match status" value="1"/>
</dbReference>
<dbReference type="Pfam" id="PF02906">
    <property type="entry name" value="Fe_hyd_lg_C"/>
    <property type="match status" value="1"/>
</dbReference>
<dbReference type="FunFam" id="3.30.70.20:FF:000035">
    <property type="entry name" value="Iron hydrogenase 1"/>
    <property type="match status" value="1"/>
</dbReference>
<reference evidence="17 18" key="1">
    <citation type="submission" date="2020-07" db="EMBL/GenBank/DDBJ databases">
        <title>Vallitalea guaymasensis genome.</title>
        <authorList>
            <person name="Postec A."/>
        </authorList>
    </citation>
    <scope>NUCLEOTIDE SEQUENCE [LARGE SCALE GENOMIC DNA]</scope>
    <source>
        <strain evidence="17 18">Ra1766G1</strain>
    </source>
</reference>
<evidence type="ECO:0000256" key="10">
    <source>
        <dbReference type="ARBA" id="ARBA00023014"/>
    </source>
</evidence>
<dbReference type="Gene3D" id="3.40.950.10">
    <property type="entry name" value="Fe-only Hydrogenase (Larger Subunit), Chain L, domain 3"/>
    <property type="match status" value="1"/>
</dbReference>
<dbReference type="InterPro" id="IPR013352">
    <property type="entry name" value="Fe_hydrogenase_subset"/>
</dbReference>
<keyword evidence="9" id="KW-0408">Iron</keyword>
<dbReference type="PROSITE" id="PS00641">
    <property type="entry name" value="COMPLEX1_75K_1"/>
    <property type="match status" value="1"/>
</dbReference>
<evidence type="ECO:0000256" key="2">
    <source>
        <dbReference type="ARBA" id="ARBA00004370"/>
    </source>
</evidence>
<keyword evidence="5" id="KW-0001">2Fe-2S</keyword>
<evidence type="ECO:0000256" key="7">
    <source>
        <dbReference type="ARBA" id="ARBA00022737"/>
    </source>
</evidence>
<evidence type="ECO:0000256" key="13">
    <source>
        <dbReference type="ARBA" id="ARBA00034078"/>
    </source>
</evidence>
<accession>A0A8J8M711</accession>
<dbReference type="Proteomes" id="UP000677305">
    <property type="component" value="Chromosome"/>
</dbReference>
<dbReference type="SUPFAM" id="SSF53920">
    <property type="entry name" value="Fe-only hydrogenase"/>
    <property type="match status" value="1"/>
</dbReference>
<dbReference type="SMART" id="SM00902">
    <property type="entry name" value="Fe_hyd_SSU"/>
    <property type="match status" value="1"/>
</dbReference>
<evidence type="ECO:0000256" key="12">
    <source>
        <dbReference type="ARBA" id="ARBA00023136"/>
    </source>
</evidence>
<dbReference type="FunFam" id="3.10.20.740:FF:000004">
    <property type="entry name" value="NADH-quinone oxidoreductase"/>
    <property type="match status" value="1"/>
</dbReference>
<dbReference type="GO" id="GO:0008137">
    <property type="term" value="F:NADH dehydrogenase (ubiquinone) activity"/>
    <property type="evidence" value="ECO:0007669"/>
    <property type="project" value="InterPro"/>
</dbReference>
<dbReference type="Pfam" id="PF13510">
    <property type="entry name" value="Fer2_4"/>
    <property type="match status" value="1"/>
</dbReference>
<keyword evidence="10" id="KW-0411">Iron-sulfur</keyword>
<dbReference type="InterPro" id="IPR000283">
    <property type="entry name" value="NADH_UbQ_OxRdtase_75kDa_su_CS"/>
</dbReference>
<keyword evidence="4" id="KW-0004">4Fe-4S</keyword>
<dbReference type="Gene3D" id="3.10.20.740">
    <property type="match status" value="1"/>
</dbReference>
<keyword evidence="18" id="KW-1185">Reference proteome</keyword>
<dbReference type="GO" id="GO:0016020">
    <property type="term" value="C:membrane"/>
    <property type="evidence" value="ECO:0007669"/>
    <property type="project" value="UniProtKB-SubCell"/>
</dbReference>
<comment type="cofactor">
    <cofactor evidence="13">
        <name>[2Fe-2S] cluster</name>
        <dbReference type="ChEBI" id="CHEBI:190135"/>
    </cofactor>
</comment>
<feature type="domain" description="4Fe-4S ferredoxin-type" evidence="15">
    <location>
        <begin position="137"/>
        <end position="167"/>
    </location>
</feature>
<evidence type="ECO:0000256" key="9">
    <source>
        <dbReference type="ARBA" id="ARBA00023004"/>
    </source>
</evidence>
<dbReference type="InterPro" id="IPR017896">
    <property type="entry name" value="4Fe4S_Fe-S-bd"/>
</dbReference>
<name>A0A8J8M711_9FIRM</name>
<dbReference type="InterPro" id="IPR019574">
    <property type="entry name" value="NADH_UbQ_OxRdtase_Gsu_4Fe4S-bd"/>
</dbReference>
<dbReference type="GO" id="GO:0005506">
    <property type="term" value="F:iron ion binding"/>
    <property type="evidence" value="ECO:0007669"/>
    <property type="project" value="InterPro"/>
</dbReference>
<evidence type="ECO:0000256" key="6">
    <source>
        <dbReference type="ARBA" id="ARBA00022723"/>
    </source>
</evidence>
<evidence type="ECO:0000256" key="5">
    <source>
        <dbReference type="ARBA" id="ARBA00022714"/>
    </source>
</evidence>
<keyword evidence="8" id="KW-1278">Translocase</keyword>
<evidence type="ECO:0000259" key="15">
    <source>
        <dbReference type="PROSITE" id="PS51379"/>
    </source>
</evidence>
<dbReference type="NCBIfam" id="NF040763">
    <property type="entry name" value="FeFe_hydrog_A6"/>
    <property type="match status" value="1"/>
</dbReference>
<evidence type="ECO:0000259" key="16">
    <source>
        <dbReference type="PROSITE" id="PS51839"/>
    </source>
</evidence>
<dbReference type="InterPro" id="IPR004108">
    <property type="entry name" value="Fe_hydrogenase_lsu_C"/>
</dbReference>
<dbReference type="InterPro" id="IPR050340">
    <property type="entry name" value="Cytosolic_Fe-S_CAF"/>
</dbReference>
<dbReference type="GO" id="GO:0008901">
    <property type="term" value="F:ferredoxin hydrogenase activity"/>
    <property type="evidence" value="ECO:0007669"/>
    <property type="project" value="InterPro"/>
</dbReference>
<dbReference type="RefSeq" id="WP_212691872.1">
    <property type="nucleotide sequence ID" value="NZ_CP058561.1"/>
</dbReference>
<evidence type="ECO:0000256" key="3">
    <source>
        <dbReference type="ARBA" id="ARBA00005404"/>
    </source>
</evidence>
<dbReference type="PROSITE" id="PS51839">
    <property type="entry name" value="4FE4S_HC3"/>
    <property type="match status" value="1"/>
</dbReference>
<dbReference type="PROSITE" id="PS00198">
    <property type="entry name" value="4FE4S_FER_1"/>
    <property type="match status" value="1"/>
</dbReference>
<evidence type="ECO:0000313" key="18">
    <source>
        <dbReference type="Proteomes" id="UP000677305"/>
    </source>
</evidence>
<sequence length="590" mass="65707">MVRITINNKEFEVPEDITILEAAKMNGILIPNFCYLEDVHKNGSCRICSVEVEGAKTLQAACMTKVTDCMVIHTNTKKVRQARKIIYELMLSDHPKDCLSCDRNRNCEFQELGELLGITDNSYEGEMSRCYIDDNNPCIVRDLSKCVLCRRCVTICNEVQGVGILNNQNRGFSTFVGPTEGLNLDDINCSYCGQCTTVCPVDALSERDSIKDVWKMLNEEGKRVIVQTAPAVRAALGEEFGYEPGTLVTGKMASALRELGFDDIFDTNFAADLTIIEEGNELLQRLGKFVNSEEVALPMITSCSPGWIKYIENRFPEQLAHLSSCKSPHMMLGALAKSYYAEKINVDPEDIYVVSIMPCTAKKYEITRKEMEKDVDAVLTTRECAKMIKSAGIDFVNLPDGKFDNPFGISTGAADIFGTTGGVMEAAIRTVFEILTGNELPFDNLHVKDVMGLSSIKEGELFIEEATKEYKAFEGQTVKVAVASGLAAARTLLKQIEDGVSPYHFIEIMACPGGCLSGGGQPRLTTKDVREKRMEAIYREDEGKDLRKSHENPFIVKLYEDYLGEPLGHKSHELLHTHYVKRGLYNELVK</sequence>
<dbReference type="InterPro" id="IPR003149">
    <property type="entry name" value="Fe_hydrogenase_ssu"/>
</dbReference>
<dbReference type="InterPro" id="IPR001041">
    <property type="entry name" value="2Fe-2S_ferredoxin-type"/>
</dbReference>
<dbReference type="InterPro" id="IPR009016">
    <property type="entry name" value="Fe_hydrogenase"/>
</dbReference>
<keyword evidence="12" id="KW-0472">Membrane</keyword>
<dbReference type="PANTHER" id="PTHR11615">
    <property type="entry name" value="NITRATE, FORMATE, IRON DEHYDROGENASE"/>
    <property type="match status" value="1"/>
</dbReference>
<evidence type="ECO:0000313" key="17">
    <source>
        <dbReference type="EMBL" id="QUH27511.1"/>
    </source>
</evidence>
<dbReference type="NCBIfam" id="TIGR02512">
    <property type="entry name" value="FeFe_hydrog_A"/>
    <property type="match status" value="1"/>
</dbReference>
<protein>
    <submittedName>
        <fullName evidence="17">Iron hydrogenase small subunit</fullName>
    </submittedName>
</protein>
<feature type="domain" description="2Fe-2S ferredoxin-type" evidence="14">
    <location>
        <begin position="1"/>
        <end position="78"/>
    </location>
</feature>
<feature type="domain" description="4Fe-4S His(Cys)3-ligated-type" evidence="16">
    <location>
        <begin position="78"/>
        <end position="117"/>
    </location>
</feature>
<dbReference type="Pfam" id="PF10588">
    <property type="entry name" value="NADH-G_4Fe-4S_3"/>
    <property type="match status" value="1"/>
</dbReference>
<comment type="similarity">
    <text evidence="3">Belongs to the complex I 75 kDa subunit family.</text>
</comment>
<feature type="domain" description="4Fe-4S ferredoxin-type" evidence="15">
    <location>
        <begin position="180"/>
        <end position="209"/>
    </location>
</feature>
<dbReference type="PROSITE" id="PS51379">
    <property type="entry name" value="4FE4S_FER_2"/>
    <property type="match status" value="2"/>
</dbReference>
<comment type="subcellular location">
    <subcellularLocation>
        <location evidence="2">Membrane</location>
    </subcellularLocation>
</comment>
<dbReference type="Gene3D" id="4.10.260.20">
    <property type="entry name" value="Iron hydrogenase, small subunit"/>
    <property type="match status" value="1"/>
</dbReference>
<dbReference type="Pfam" id="PF02256">
    <property type="entry name" value="Fe_hyd_SSU"/>
    <property type="match status" value="1"/>
</dbReference>
<keyword evidence="7" id="KW-0677">Repeat</keyword>
<dbReference type="AlphaFoldDB" id="A0A8J8M711"/>
<keyword evidence="11" id="KW-0520">NAD</keyword>
<dbReference type="CDD" id="cd00207">
    <property type="entry name" value="fer2"/>
    <property type="match status" value="1"/>
</dbReference>
<dbReference type="EMBL" id="CP058561">
    <property type="protein sequence ID" value="QUH27511.1"/>
    <property type="molecule type" value="Genomic_DNA"/>
</dbReference>
<dbReference type="GO" id="GO:0051539">
    <property type="term" value="F:4 iron, 4 sulfur cluster binding"/>
    <property type="evidence" value="ECO:0007669"/>
    <property type="project" value="UniProtKB-KW"/>
</dbReference>
<gene>
    <name evidence="17" type="ORF">HYG85_00670</name>
</gene>
<dbReference type="GO" id="GO:0042773">
    <property type="term" value="P:ATP synthesis coupled electron transport"/>
    <property type="evidence" value="ECO:0007669"/>
    <property type="project" value="InterPro"/>
</dbReference>
<dbReference type="GO" id="GO:0051537">
    <property type="term" value="F:2 iron, 2 sulfur cluster binding"/>
    <property type="evidence" value="ECO:0007669"/>
    <property type="project" value="UniProtKB-KW"/>
</dbReference>
<dbReference type="KEGG" id="vgu:HYG85_00670"/>
<dbReference type="Gene3D" id="3.30.70.20">
    <property type="match status" value="1"/>
</dbReference>
<evidence type="ECO:0000256" key="4">
    <source>
        <dbReference type="ARBA" id="ARBA00022485"/>
    </source>
</evidence>
<dbReference type="FunFam" id="4.10.260.20:FF:000001">
    <property type="entry name" value="NADP-reducing hydrogenase subunit HndD"/>
    <property type="match status" value="1"/>
</dbReference>
<evidence type="ECO:0000256" key="8">
    <source>
        <dbReference type="ARBA" id="ARBA00022967"/>
    </source>
</evidence>
<keyword evidence="6" id="KW-0479">Metal-binding</keyword>
<organism evidence="17 18">
    <name type="scientific">Vallitalea guaymasensis</name>
    <dbReference type="NCBI Taxonomy" id="1185412"/>
    <lineage>
        <taxon>Bacteria</taxon>
        <taxon>Bacillati</taxon>
        <taxon>Bacillota</taxon>
        <taxon>Clostridia</taxon>
        <taxon>Lachnospirales</taxon>
        <taxon>Vallitaleaceae</taxon>
        <taxon>Vallitalea</taxon>
    </lineage>
</organism>